<protein>
    <recommendedName>
        <fullName evidence="3">ANTAR domain-containing protein</fullName>
    </recommendedName>
</protein>
<gene>
    <name evidence="1" type="ORF">C1J01_38375</name>
</gene>
<dbReference type="EMBL" id="POUD01000257">
    <property type="protein sequence ID" value="PZG08914.1"/>
    <property type="molecule type" value="Genomic_DNA"/>
</dbReference>
<dbReference type="OrthoDB" id="4281254at2"/>
<reference evidence="1 2" key="1">
    <citation type="submission" date="2018-01" db="EMBL/GenBank/DDBJ databases">
        <title>Draft genome sequence of Nonomuraea sp. KC333.</title>
        <authorList>
            <person name="Sahin N."/>
            <person name="Saygin H."/>
            <person name="Ay H."/>
        </authorList>
    </citation>
    <scope>NUCLEOTIDE SEQUENCE [LARGE SCALE GENOMIC DNA]</scope>
    <source>
        <strain evidence="1 2">KC333</strain>
    </source>
</reference>
<proteinExistence type="predicted"/>
<dbReference type="RefSeq" id="WP_111183881.1">
    <property type="nucleotide sequence ID" value="NZ_POUD01000257.1"/>
</dbReference>
<evidence type="ECO:0000313" key="1">
    <source>
        <dbReference type="EMBL" id="PZG08914.1"/>
    </source>
</evidence>
<sequence>MNDESDRRRQLAELAVALLGTYTLIRRLLALLPIPINLPSAEGELFDGETFDADVALEGIERARALITDLPLDHLTVNMIGTLLLEWGTARDLLLMAEIVGPDQHRLDAIKFALMRLAHLASAVEEELDPGT</sequence>
<comment type="caution">
    <text evidence="1">The sequence shown here is derived from an EMBL/GenBank/DDBJ whole genome shotgun (WGS) entry which is preliminary data.</text>
</comment>
<evidence type="ECO:0008006" key="3">
    <source>
        <dbReference type="Google" id="ProtNLM"/>
    </source>
</evidence>
<keyword evidence="2" id="KW-1185">Reference proteome</keyword>
<name>A0A2W2EX83_9ACTN</name>
<dbReference type="Proteomes" id="UP000249304">
    <property type="component" value="Unassembled WGS sequence"/>
</dbReference>
<accession>A0A2W2EX83</accession>
<evidence type="ECO:0000313" key="2">
    <source>
        <dbReference type="Proteomes" id="UP000249304"/>
    </source>
</evidence>
<organism evidence="1 2">
    <name type="scientific">Nonomuraea aridisoli</name>
    <dbReference type="NCBI Taxonomy" id="2070368"/>
    <lineage>
        <taxon>Bacteria</taxon>
        <taxon>Bacillati</taxon>
        <taxon>Actinomycetota</taxon>
        <taxon>Actinomycetes</taxon>
        <taxon>Streptosporangiales</taxon>
        <taxon>Streptosporangiaceae</taxon>
        <taxon>Nonomuraea</taxon>
    </lineage>
</organism>
<dbReference type="AlphaFoldDB" id="A0A2W2EX83"/>